<evidence type="ECO:0000313" key="9">
    <source>
        <dbReference type="Proteomes" id="UP001234989"/>
    </source>
</evidence>
<keyword evidence="3" id="KW-0862">Zinc</keyword>
<evidence type="ECO:0000313" key="6">
    <source>
        <dbReference type="EMBL" id="WMV10038.1"/>
    </source>
</evidence>
<gene>
    <name evidence="6" type="ORF">MTR67_003423</name>
    <name evidence="7" type="ORF">MTR67_021607</name>
    <name evidence="8" type="ORF">MTR67_027794</name>
</gene>
<evidence type="ECO:0000256" key="3">
    <source>
        <dbReference type="ARBA" id="ARBA00022833"/>
    </source>
</evidence>
<dbReference type="EMBL" id="CP133612">
    <property type="protein sequence ID" value="WMV10038.1"/>
    <property type="molecule type" value="Genomic_DNA"/>
</dbReference>
<dbReference type="GO" id="GO:0046872">
    <property type="term" value="F:metal ion binding"/>
    <property type="evidence" value="ECO:0007669"/>
    <property type="project" value="UniProtKB-KW"/>
</dbReference>
<keyword evidence="2" id="KW-0479">Metal-binding</keyword>
<dbReference type="InterPro" id="IPR039058">
    <property type="entry name" value="Yippee_fam"/>
</dbReference>
<dbReference type="EMBL" id="CP133617">
    <property type="protein sequence ID" value="WMV34409.1"/>
    <property type="molecule type" value="Genomic_DNA"/>
</dbReference>
<sequence length="109" mass="12603">MKLCNDSLEVSSLLGDLKQGVADELKEQVQRLSFKEQHSEVLGWKYERVVEPSQKYKEGKSVLELCKIADIYCVDCNEVLGWKYEQVVEPSQKYKEGKFVLELCKIVDI</sequence>
<dbReference type="PROSITE" id="PS51792">
    <property type="entry name" value="YIPPEE"/>
    <property type="match status" value="1"/>
</dbReference>
<name>A0AAF0TPS3_SOLVR</name>
<keyword evidence="9" id="KW-1185">Reference proteome</keyword>
<organism evidence="7 9">
    <name type="scientific">Solanum verrucosum</name>
    <dbReference type="NCBI Taxonomy" id="315347"/>
    <lineage>
        <taxon>Eukaryota</taxon>
        <taxon>Viridiplantae</taxon>
        <taxon>Streptophyta</taxon>
        <taxon>Embryophyta</taxon>
        <taxon>Tracheophyta</taxon>
        <taxon>Spermatophyta</taxon>
        <taxon>Magnoliopsida</taxon>
        <taxon>eudicotyledons</taxon>
        <taxon>Gunneridae</taxon>
        <taxon>Pentapetalae</taxon>
        <taxon>asterids</taxon>
        <taxon>lamiids</taxon>
        <taxon>Solanales</taxon>
        <taxon>Solanaceae</taxon>
        <taxon>Solanoideae</taxon>
        <taxon>Solaneae</taxon>
        <taxon>Solanum</taxon>
    </lineage>
</organism>
<evidence type="ECO:0000256" key="4">
    <source>
        <dbReference type="RuleBase" id="RU110713"/>
    </source>
</evidence>
<feature type="domain" description="Yippee" evidence="5">
    <location>
        <begin position="12"/>
        <end position="109"/>
    </location>
</feature>
<accession>A0AAF0TPS3</accession>
<reference evidence="7" key="1">
    <citation type="submission" date="2023-08" db="EMBL/GenBank/DDBJ databases">
        <title>A de novo genome assembly of Solanum verrucosum Schlechtendal, a Mexican diploid species geographically isolated from the other diploid A-genome species in potato relatives.</title>
        <authorList>
            <person name="Hosaka K."/>
        </authorList>
    </citation>
    <scope>NUCLEOTIDE SEQUENCE</scope>
    <source>
        <tissue evidence="7">Young leaves</tissue>
    </source>
</reference>
<evidence type="ECO:0000256" key="1">
    <source>
        <dbReference type="ARBA" id="ARBA00005613"/>
    </source>
</evidence>
<protein>
    <recommendedName>
        <fullName evidence="4">Protein yippee-like</fullName>
    </recommendedName>
</protein>
<dbReference type="InterPro" id="IPR004910">
    <property type="entry name" value="Yippee/Mis18/Cereblon"/>
</dbReference>
<evidence type="ECO:0000256" key="2">
    <source>
        <dbReference type="ARBA" id="ARBA00022723"/>
    </source>
</evidence>
<dbReference type="EMBL" id="CP133616">
    <property type="protein sequence ID" value="WMV28222.1"/>
    <property type="molecule type" value="Genomic_DNA"/>
</dbReference>
<evidence type="ECO:0000313" key="7">
    <source>
        <dbReference type="EMBL" id="WMV28222.1"/>
    </source>
</evidence>
<dbReference type="AlphaFoldDB" id="A0AAF0TPS3"/>
<dbReference type="Proteomes" id="UP001234989">
    <property type="component" value="Chromosome 1"/>
</dbReference>
<comment type="similarity">
    <text evidence="1 4">Belongs to the yippee family.</text>
</comment>
<dbReference type="Pfam" id="PF03226">
    <property type="entry name" value="Yippee-Mis18"/>
    <property type="match status" value="1"/>
</dbReference>
<evidence type="ECO:0000259" key="5">
    <source>
        <dbReference type="PROSITE" id="PS51792"/>
    </source>
</evidence>
<dbReference type="PANTHER" id="PTHR13848">
    <property type="entry name" value="PROTEIN YIPPEE-LIKE CG15309-RELATED"/>
    <property type="match status" value="1"/>
</dbReference>
<dbReference type="InterPro" id="IPR034751">
    <property type="entry name" value="Yippee"/>
</dbReference>
<dbReference type="Proteomes" id="UP001234989">
    <property type="component" value="Chromosome 5"/>
</dbReference>
<proteinExistence type="inferred from homology"/>
<dbReference type="Proteomes" id="UP001234989">
    <property type="component" value="Chromosome 6"/>
</dbReference>
<evidence type="ECO:0000313" key="8">
    <source>
        <dbReference type="EMBL" id="WMV34409.1"/>
    </source>
</evidence>